<dbReference type="AlphaFoldDB" id="A0AA35K9L4"/>
<sequence>MPFLSCPKPALKLSFTAWANGPRLSTFPAKCVAASDFDSHSGRIICFQHQPPLNLAWNSISLRSPAESISSCIHFTLLTSSYNSTPPSLFAVSTSILQQ</sequence>
<name>A0AA35K9L4_9SAUR</name>
<dbReference type="EMBL" id="OX395129">
    <property type="protein sequence ID" value="CAI5773419.1"/>
    <property type="molecule type" value="Genomic_DNA"/>
</dbReference>
<reference evidence="1" key="1">
    <citation type="submission" date="2022-12" db="EMBL/GenBank/DDBJ databases">
        <authorList>
            <person name="Alioto T."/>
            <person name="Alioto T."/>
            <person name="Gomez Garrido J."/>
        </authorList>
    </citation>
    <scope>NUCLEOTIDE SEQUENCE</scope>
</reference>
<evidence type="ECO:0000313" key="2">
    <source>
        <dbReference type="Proteomes" id="UP001178461"/>
    </source>
</evidence>
<organism evidence="1 2">
    <name type="scientific">Podarcis lilfordi</name>
    <name type="common">Lilford's wall lizard</name>
    <dbReference type="NCBI Taxonomy" id="74358"/>
    <lineage>
        <taxon>Eukaryota</taxon>
        <taxon>Metazoa</taxon>
        <taxon>Chordata</taxon>
        <taxon>Craniata</taxon>
        <taxon>Vertebrata</taxon>
        <taxon>Euteleostomi</taxon>
        <taxon>Lepidosauria</taxon>
        <taxon>Squamata</taxon>
        <taxon>Bifurcata</taxon>
        <taxon>Unidentata</taxon>
        <taxon>Episquamata</taxon>
        <taxon>Laterata</taxon>
        <taxon>Lacertibaenia</taxon>
        <taxon>Lacertidae</taxon>
        <taxon>Podarcis</taxon>
    </lineage>
</organism>
<keyword evidence="2" id="KW-1185">Reference proteome</keyword>
<evidence type="ECO:0000313" key="1">
    <source>
        <dbReference type="EMBL" id="CAI5773419.1"/>
    </source>
</evidence>
<proteinExistence type="predicted"/>
<accession>A0AA35K9L4</accession>
<gene>
    <name evidence="1" type="ORF">PODLI_1B030465</name>
</gene>
<dbReference type="Proteomes" id="UP001178461">
    <property type="component" value="Chromosome 4"/>
</dbReference>
<protein>
    <submittedName>
        <fullName evidence="1">Uncharacterized protein</fullName>
    </submittedName>
</protein>